<dbReference type="InterPro" id="IPR027417">
    <property type="entry name" value="P-loop_NTPase"/>
</dbReference>
<dbReference type="CDD" id="cd03255">
    <property type="entry name" value="ABC_MJ0796_LolCDE_FtsE"/>
    <property type="match status" value="1"/>
</dbReference>
<evidence type="ECO:0000256" key="9">
    <source>
        <dbReference type="ARBA" id="ARBA00022840"/>
    </source>
</evidence>
<dbReference type="EMBL" id="NRSH01000185">
    <property type="protein sequence ID" value="MBK1727584.1"/>
    <property type="molecule type" value="Genomic_DNA"/>
</dbReference>
<keyword evidence="7 12" id="KW-0132">Cell division</keyword>
<evidence type="ECO:0000259" key="13">
    <source>
        <dbReference type="PROSITE" id="PS50893"/>
    </source>
</evidence>
<keyword evidence="8 12" id="KW-0547">Nucleotide-binding</keyword>
<dbReference type="RefSeq" id="WP_200261143.1">
    <property type="nucleotide sequence ID" value="NZ_NRSH01000185.1"/>
</dbReference>
<accession>A0ABS1ECW2</accession>
<evidence type="ECO:0000256" key="6">
    <source>
        <dbReference type="ARBA" id="ARBA00022475"/>
    </source>
</evidence>
<comment type="subunit">
    <text evidence="12">Homodimer. Forms a membrane-associated complex with FtsX.</text>
</comment>
<dbReference type="PANTHER" id="PTHR24220">
    <property type="entry name" value="IMPORT ATP-BINDING PROTEIN"/>
    <property type="match status" value="1"/>
</dbReference>
<dbReference type="GO" id="GO:0051301">
    <property type="term" value="P:cell division"/>
    <property type="evidence" value="ECO:0007669"/>
    <property type="project" value="UniProtKB-KW"/>
</dbReference>
<evidence type="ECO:0000256" key="11">
    <source>
        <dbReference type="ARBA" id="ARBA00023306"/>
    </source>
</evidence>
<dbReference type="InterPro" id="IPR003439">
    <property type="entry name" value="ABC_transporter-like_ATP-bd"/>
</dbReference>
<comment type="subcellular location">
    <subcellularLocation>
        <location evidence="12">Cell inner membrane</location>
        <topology evidence="12">Peripheral membrane protein</topology>
        <orientation evidence="12">Cytoplasmic side</orientation>
    </subcellularLocation>
    <subcellularLocation>
        <location evidence="2">Cell membrane</location>
        <topology evidence="2">Peripheral membrane protein</topology>
    </subcellularLocation>
</comment>
<evidence type="ECO:0000256" key="2">
    <source>
        <dbReference type="ARBA" id="ARBA00004202"/>
    </source>
</evidence>
<reference evidence="14 15" key="1">
    <citation type="journal article" date="2020" name="Microorganisms">
        <title>Osmotic Adaptation and Compatible Solute Biosynthesis of Phototrophic Bacteria as Revealed from Genome Analyses.</title>
        <authorList>
            <person name="Imhoff J.F."/>
            <person name="Rahn T."/>
            <person name="Kunzel S."/>
            <person name="Keller A."/>
            <person name="Neulinger S.C."/>
        </authorList>
    </citation>
    <scope>NUCLEOTIDE SEQUENCE [LARGE SCALE GENOMIC DNA]</scope>
    <source>
        <strain evidence="14 15">DSM 15116</strain>
    </source>
</reference>
<keyword evidence="11 12" id="KW-0131">Cell cycle</keyword>
<evidence type="ECO:0000256" key="5">
    <source>
        <dbReference type="ARBA" id="ARBA00022448"/>
    </source>
</evidence>
<comment type="caution">
    <text evidence="14">The sequence shown here is derived from an EMBL/GenBank/DDBJ whole genome shotgun (WGS) entry which is preliminary data.</text>
</comment>
<dbReference type="PROSITE" id="PS00211">
    <property type="entry name" value="ABC_TRANSPORTER_1"/>
    <property type="match status" value="1"/>
</dbReference>
<dbReference type="SMART" id="SM00382">
    <property type="entry name" value="AAA"/>
    <property type="match status" value="1"/>
</dbReference>
<dbReference type="InterPro" id="IPR017871">
    <property type="entry name" value="ABC_transporter-like_CS"/>
</dbReference>
<dbReference type="InterPro" id="IPR003593">
    <property type="entry name" value="AAA+_ATPase"/>
</dbReference>
<dbReference type="InterPro" id="IPR017911">
    <property type="entry name" value="MacB-like_ATP-bd"/>
</dbReference>
<evidence type="ECO:0000256" key="10">
    <source>
        <dbReference type="ARBA" id="ARBA00023136"/>
    </source>
</evidence>
<keyword evidence="5" id="KW-0813">Transport</keyword>
<evidence type="ECO:0000256" key="7">
    <source>
        <dbReference type="ARBA" id="ARBA00022618"/>
    </source>
</evidence>
<dbReference type="Proteomes" id="UP000738126">
    <property type="component" value="Unassembled WGS sequence"/>
</dbReference>
<organism evidence="14 15">
    <name type="scientific">Halorhodospira neutriphila</name>
    <dbReference type="NCBI Taxonomy" id="168379"/>
    <lineage>
        <taxon>Bacteria</taxon>
        <taxon>Pseudomonadati</taxon>
        <taxon>Pseudomonadota</taxon>
        <taxon>Gammaproteobacteria</taxon>
        <taxon>Chromatiales</taxon>
        <taxon>Ectothiorhodospiraceae</taxon>
        <taxon>Halorhodospira</taxon>
    </lineage>
</organism>
<dbReference type="InterPro" id="IPR005286">
    <property type="entry name" value="Cell_div_FtsE"/>
</dbReference>
<protein>
    <recommendedName>
        <fullName evidence="4 12">Cell division ATP-binding protein FtsE</fullName>
    </recommendedName>
</protein>
<name>A0ABS1ECW2_9GAMM</name>
<keyword evidence="9 12" id="KW-0067">ATP-binding</keyword>
<evidence type="ECO:0000256" key="1">
    <source>
        <dbReference type="ARBA" id="ARBA00002579"/>
    </source>
</evidence>
<dbReference type="Pfam" id="PF00005">
    <property type="entry name" value="ABC_tran"/>
    <property type="match status" value="1"/>
</dbReference>
<evidence type="ECO:0000313" key="14">
    <source>
        <dbReference type="EMBL" id="MBK1727584.1"/>
    </source>
</evidence>
<dbReference type="NCBIfam" id="TIGR02673">
    <property type="entry name" value="FtsE"/>
    <property type="match status" value="1"/>
</dbReference>
<proteinExistence type="inferred from homology"/>
<keyword evidence="10 12" id="KW-0472">Membrane</keyword>
<feature type="domain" description="ABC transporter" evidence="13">
    <location>
        <begin position="2"/>
        <end position="224"/>
    </location>
</feature>
<evidence type="ECO:0000256" key="4">
    <source>
        <dbReference type="ARBA" id="ARBA00020019"/>
    </source>
</evidence>
<evidence type="ECO:0000256" key="3">
    <source>
        <dbReference type="ARBA" id="ARBA00005417"/>
    </source>
</evidence>
<evidence type="ECO:0000313" key="15">
    <source>
        <dbReference type="Proteomes" id="UP000738126"/>
    </source>
</evidence>
<evidence type="ECO:0000256" key="8">
    <source>
        <dbReference type="ARBA" id="ARBA00022741"/>
    </source>
</evidence>
<comment type="similarity">
    <text evidence="3 12">Belongs to the ABC transporter superfamily.</text>
</comment>
<dbReference type="Gene3D" id="3.40.50.300">
    <property type="entry name" value="P-loop containing nucleotide triphosphate hydrolases"/>
    <property type="match status" value="1"/>
</dbReference>
<keyword evidence="6 12" id="KW-1003">Cell membrane</keyword>
<dbReference type="GO" id="GO:0005524">
    <property type="term" value="F:ATP binding"/>
    <property type="evidence" value="ECO:0007669"/>
    <property type="project" value="UniProtKB-KW"/>
</dbReference>
<gene>
    <name evidence="12 14" type="primary">ftsE</name>
    <name evidence="14" type="ORF">CKO13_11290</name>
</gene>
<evidence type="ECO:0000256" key="12">
    <source>
        <dbReference type="RuleBase" id="RU365094"/>
    </source>
</evidence>
<comment type="function">
    <text evidence="1">Part of the ABC transporter FtsEX involved in cellular division. Important for assembly or stability of the septal ring.</text>
</comment>
<sequence length="225" mass="24215">MIHLDRVSKRYRAGKDGLRGVSLSVGEGELVFVTGHSGAGKTTLLRLIPGLERPSGGRLSVAGMAVDRLPRRKLPQLRQRVGVTFQDHRLLPDRTVFENVALPLAIAGLPPREAARRVRAALDKVGLLAKEQAYPVTLSGGEQQRVGIARAVVGRPPVLLADEPTGNLDPRLSAEIMRLFLSFQEVGTTVLVATHDLALVRAFGRRVVTLHEGELAADRPAGEAA</sequence>
<dbReference type="PANTHER" id="PTHR24220:SF470">
    <property type="entry name" value="CELL DIVISION ATP-BINDING PROTEIN FTSE"/>
    <property type="match status" value="1"/>
</dbReference>
<dbReference type="PROSITE" id="PS50893">
    <property type="entry name" value="ABC_TRANSPORTER_2"/>
    <property type="match status" value="1"/>
</dbReference>
<keyword evidence="15" id="KW-1185">Reference proteome</keyword>
<dbReference type="SUPFAM" id="SSF52540">
    <property type="entry name" value="P-loop containing nucleoside triphosphate hydrolases"/>
    <property type="match status" value="1"/>
</dbReference>
<dbReference type="InterPro" id="IPR015854">
    <property type="entry name" value="ABC_transpr_LolD-like"/>
</dbReference>